<comment type="caution">
    <text evidence="1">The sequence shown here is derived from an EMBL/GenBank/DDBJ whole genome shotgun (WGS) entry which is preliminary data.</text>
</comment>
<accession>A0A4R8T068</accession>
<dbReference type="Proteomes" id="UP000294604">
    <property type="component" value="Unassembled WGS sequence"/>
</dbReference>
<organism evidence="1 2">
    <name type="scientific">Mycobacteroides salmoniphilum</name>
    <dbReference type="NCBI Taxonomy" id="404941"/>
    <lineage>
        <taxon>Bacteria</taxon>
        <taxon>Bacillati</taxon>
        <taxon>Actinomycetota</taxon>
        <taxon>Actinomycetes</taxon>
        <taxon>Mycobacteriales</taxon>
        <taxon>Mycobacteriaceae</taxon>
        <taxon>Mycobacteroides</taxon>
    </lineage>
</organism>
<evidence type="ECO:0000313" key="2">
    <source>
        <dbReference type="Proteomes" id="UP000294604"/>
    </source>
</evidence>
<proteinExistence type="predicted"/>
<evidence type="ECO:0000313" key="1">
    <source>
        <dbReference type="EMBL" id="TEA09146.1"/>
    </source>
</evidence>
<sequence>MRQEGSAEDLLGARGIVDDRILGLNPDEYGDPAAWARWPYWLYSAEQAAKYAVASQAFMLLSREFAMSRRGAAMCSTVSSHCRAVAAAIEEDPTGSFRTEHPHDLGLLAELLRQAEIKIRNAVVADPSETHPGPWWSYAEQVYLRLVHVAERITTDSGQPIRPTAVDAQAISEVRLAAECRSLSEAAALVRKAAGAVEHPSPRTNELRRLADEVERHAEDLDPEGLVRSVLIATGIGVEEAR</sequence>
<name>A0A4R8T068_9MYCO</name>
<dbReference type="RefSeq" id="WP_134081066.1">
    <property type="nucleotide sequence ID" value="NZ_PECL01000003.1"/>
</dbReference>
<protein>
    <submittedName>
        <fullName evidence="1">Uncharacterized protein</fullName>
    </submittedName>
</protein>
<dbReference type="AlphaFoldDB" id="A0A4R8T068"/>
<dbReference type="EMBL" id="PECL01000003">
    <property type="protein sequence ID" value="TEA09146.1"/>
    <property type="molecule type" value="Genomic_DNA"/>
</dbReference>
<gene>
    <name evidence="1" type="ORF">CCUG60884_00315</name>
</gene>
<reference evidence="1 2" key="1">
    <citation type="journal article" date="2019" name="Sci. Rep.">
        <title>Extended insight into the Mycobacterium chelonae-abscessus complex through whole genome sequencing of Mycobacterium salmoniphilum outbreak and Mycobacterium salmoniphilum-like strains.</title>
        <authorList>
            <person name="Behra P.R.K."/>
            <person name="Das S."/>
            <person name="Pettersson B.M.F."/>
            <person name="Shirreff L."/>
            <person name="DuCote T."/>
            <person name="Jacobsson K.G."/>
            <person name="Ennis D.G."/>
            <person name="Kirsebom L.A."/>
        </authorList>
    </citation>
    <scope>NUCLEOTIDE SEQUENCE [LARGE SCALE GENOMIC DNA]</scope>
    <source>
        <strain evidence="1 2">CCUG 60884</strain>
    </source>
</reference>